<dbReference type="EMBL" id="KN838732">
    <property type="protein sequence ID" value="KIJ96111.1"/>
    <property type="molecule type" value="Genomic_DNA"/>
</dbReference>
<accession>A0A0C9XEJ4</accession>
<proteinExistence type="predicted"/>
<protein>
    <submittedName>
        <fullName evidence="1">Uncharacterized protein</fullName>
    </submittedName>
</protein>
<reference evidence="1 2" key="1">
    <citation type="submission" date="2014-04" db="EMBL/GenBank/DDBJ databases">
        <authorList>
            <consortium name="DOE Joint Genome Institute"/>
            <person name="Kuo A."/>
            <person name="Kohler A."/>
            <person name="Nagy L.G."/>
            <person name="Floudas D."/>
            <person name="Copeland A."/>
            <person name="Barry K.W."/>
            <person name="Cichocki N."/>
            <person name="Veneault-Fourrey C."/>
            <person name="LaButti K."/>
            <person name="Lindquist E.A."/>
            <person name="Lipzen A."/>
            <person name="Lundell T."/>
            <person name="Morin E."/>
            <person name="Murat C."/>
            <person name="Sun H."/>
            <person name="Tunlid A."/>
            <person name="Henrissat B."/>
            <person name="Grigoriev I.V."/>
            <person name="Hibbett D.S."/>
            <person name="Martin F."/>
            <person name="Nordberg H.P."/>
            <person name="Cantor M.N."/>
            <person name="Hua S.X."/>
        </authorList>
    </citation>
    <scope>NUCLEOTIDE SEQUENCE [LARGE SCALE GENOMIC DNA]</scope>
    <source>
        <strain evidence="1 2">LaAM-08-1</strain>
    </source>
</reference>
<evidence type="ECO:0000313" key="1">
    <source>
        <dbReference type="EMBL" id="KIJ96111.1"/>
    </source>
</evidence>
<dbReference type="OrthoDB" id="2956751at2759"/>
<dbReference type="HOGENOM" id="CLU_930869_0_0_1"/>
<gene>
    <name evidence="1" type="ORF">K443DRAFT_295243</name>
</gene>
<evidence type="ECO:0000313" key="2">
    <source>
        <dbReference type="Proteomes" id="UP000054477"/>
    </source>
</evidence>
<reference evidence="2" key="2">
    <citation type="submission" date="2015-01" db="EMBL/GenBank/DDBJ databases">
        <title>Evolutionary Origins and Diversification of the Mycorrhizal Mutualists.</title>
        <authorList>
            <consortium name="DOE Joint Genome Institute"/>
            <consortium name="Mycorrhizal Genomics Consortium"/>
            <person name="Kohler A."/>
            <person name="Kuo A."/>
            <person name="Nagy L.G."/>
            <person name="Floudas D."/>
            <person name="Copeland A."/>
            <person name="Barry K.W."/>
            <person name="Cichocki N."/>
            <person name="Veneault-Fourrey C."/>
            <person name="LaButti K."/>
            <person name="Lindquist E.A."/>
            <person name="Lipzen A."/>
            <person name="Lundell T."/>
            <person name="Morin E."/>
            <person name="Murat C."/>
            <person name="Riley R."/>
            <person name="Ohm R."/>
            <person name="Sun H."/>
            <person name="Tunlid A."/>
            <person name="Henrissat B."/>
            <person name="Grigoriev I.V."/>
            <person name="Hibbett D.S."/>
            <person name="Martin F."/>
        </authorList>
    </citation>
    <scope>NUCLEOTIDE SEQUENCE [LARGE SCALE GENOMIC DNA]</scope>
    <source>
        <strain evidence="2">LaAM-08-1</strain>
    </source>
</reference>
<organism evidence="1 2">
    <name type="scientific">Laccaria amethystina LaAM-08-1</name>
    <dbReference type="NCBI Taxonomy" id="1095629"/>
    <lineage>
        <taxon>Eukaryota</taxon>
        <taxon>Fungi</taxon>
        <taxon>Dikarya</taxon>
        <taxon>Basidiomycota</taxon>
        <taxon>Agaricomycotina</taxon>
        <taxon>Agaricomycetes</taxon>
        <taxon>Agaricomycetidae</taxon>
        <taxon>Agaricales</taxon>
        <taxon>Agaricineae</taxon>
        <taxon>Hydnangiaceae</taxon>
        <taxon>Laccaria</taxon>
    </lineage>
</organism>
<dbReference type="AlphaFoldDB" id="A0A0C9XEJ4"/>
<dbReference type="Proteomes" id="UP000054477">
    <property type="component" value="Unassembled WGS sequence"/>
</dbReference>
<keyword evidence="2" id="KW-1185">Reference proteome</keyword>
<sequence>MSSQLVSIVPAAPLTDNVFPFNQDAFIKIREYQQKDLAFLDTAPVRALIGVGDIAGGTSTAVVGGTGSAASGAASSLSGGVGQGTLGAISTVDVAAQQLVDPTQLARQHYNQSTEVKNALPPVIDAVDKVIHDFSSDAAHVVQQLYDNIATQGIAITTRWINSLADVDVKLAALYAILAHVNIQESIVVGQDKYQGVDQSKFGDQSHYLEEISQYLPPVLKTIQDVKVSFATISSNLHVAQDKINSGVTDPKKIFAQSHDQVVASWQAFEVKRKTMTYLPYKY</sequence>
<name>A0A0C9XEJ4_9AGAR</name>